<gene>
    <name evidence="1" type="ORF">TDSAC_0641</name>
</gene>
<dbReference type="OrthoDB" id="9817845at2"/>
<keyword evidence="2" id="KW-1185">Reference proteome</keyword>
<name>A0A2R4VZX1_THEAF</name>
<dbReference type="AlphaFoldDB" id="A0A2R4VZX1"/>
<protein>
    <submittedName>
        <fullName evidence="1">Uncharacterized protein</fullName>
    </submittedName>
</protein>
<organism evidence="1 2">
    <name type="scientific">Thermodesulfobium acidiphilum</name>
    <dbReference type="NCBI Taxonomy" id="1794699"/>
    <lineage>
        <taxon>Bacteria</taxon>
        <taxon>Pseudomonadati</taxon>
        <taxon>Thermodesulfobiota</taxon>
        <taxon>Thermodesulfobiia</taxon>
        <taxon>Thermodesulfobiales</taxon>
        <taxon>Thermodesulfobiaceae</taxon>
        <taxon>Thermodesulfobium</taxon>
    </lineage>
</organism>
<proteinExistence type="predicted"/>
<dbReference type="Proteomes" id="UP000244792">
    <property type="component" value="Chromosome"/>
</dbReference>
<reference evidence="1 2" key="1">
    <citation type="submission" date="2017-04" db="EMBL/GenBank/DDBJ databases">
        <title>Genomic insights into metabolism of Thermodesulfobium acidiphilum.</title>
        <authorList>
            <person name="Toshchakov S.V."/>
            <person name="Frolov E.N."/>
            <person name="Kublanov I.V."/>
            <person name="Samarov N.I."/>
            <person name="Novikov A."/>
            <person name="Lebedinsky A.V."/>
            <person name="Bonch-Osmolovskaya E.A."/>
            <person name="Chernyh N.A."/>
        </authorList>
    </citation>
    <scope>NUCLEOTIDE SEQUENCE [LARGE SCALE GENOMIC DNA]</scope>
    <source>
        <strain evidence="1 2">3127-1</strain>
    </source>
</reference>
<accession>A0A2R4VZX1</accession>
<evidence type="ECO:0000313" key="2">
    <source>
        <dbReference type="Proteomes" id="UP000244792"/>
    </source>
</evidence>
<dbReference type="KEGG" id="taci:TDSAC_0641"/>
<sequence length="328" mass="36761">MLKRRCEIFLFFLFLSIIVCENSFANNFNYIKLTPEGSVLSFGSSVEKGINFFPFNPASIASSRGLQLLMTHSLRHFPGRIKNLDQLDADVYGFSLPFEAGKTNFGYLWMTPHETGFDWCTQNSGENGRVPRRTLKGGLFEIGLAHRNDISNVGFSLAKGDFWLKDDKTGKTIYTHKFFMLQPGYMWESSTDKFKYGITPSFSTEELKDSSGTHTKKTINLQFSWGYKLDSRSDAIISSDVSISLNDGKLKIGIKPITGIGYRTFALNKKNLLLEVGYHDGAIHYDAGVKTGSMIVDYATLKNSIGLITGQNVQLMKDVHLASITLKF</sequence>
<dbReference type="EMBL" id="CP020921">
    <property type="protein sequence ID" value="AWB10014.1"/>
    <property type="molecule type" value="Genomic_DNA"/>
</dbReference>
<evidence type="ECO:0000313" key="1">
    <source>
        <dbReference type="EMBL" id="AWB10014.1"/>
    </source>
</evidence>